<feature type="repeat" description="PPR" evidence="3">
    <location>
        <begin position="720"/>
        <end position="754"/>
    </location>
</feature>
<feature type="repeat" description="PPR" evidence="3">
    <location>
        <begin position="274"/>
        <end position="308"/>
    </location>
</feature>
<evidence type="ECO:0000256" key="3">
    <source>
        <dbReference type="PROSITE-ProRule" id="PRU00708"/>
    </source>
</evidence>
<evidence type="ECO:0000313" key="4">
    <source>
        <dbReference type="EMBL" id="KAK9076828.1"/>
    </source>
</evidence>
<feature type="repeat" description="PPR" evidence="3">
    <location>
        <begin position="309"/>
        <end position="343"/>
    </location>
</feature>
<reference evidence="4 5" key="1">
    <citation type="submission" date="2024-04" db="EMBL/GenBank/DDBJ databases">
        <title>The reference genome of an endangered Asteraceae, Deinandra increscens subsp. villosa, native to the Central Coast of California.</title>
        <authorList>
            <person name="Guilliams M."/>
            <person name="Hasenstab-Lehman K."/>
            <person name="Meyer R."/>
            <person name="Mcevoy S."/>
        </authorList>
    </citation>
    <scope>NUCLEOTIDE SEQUENCE [LARGE SCALE GENOMIC DNA]</scope>
    <source>
        <tissue evidence="4">Leaf</tissue>
    </source>
</reference>
<dbReference type="PANTHER" id="PTHR46128:SF211">
    <property type="entry name" value="PENTACOTRIPEPTIDE-REPEAT REGION OF PRORP DOMAIN-CONTAINING PROTEIN"/>
    <property type="match status" value="1"/>
</dbReference>
<dbReference type="Pfam" id="PF13041">
    <property type="entry name" value="PPR_2"/>
    <property type="match status" value="4"/>
</dbReference>
<evidence type="ECO:0008006" key="6">
    <source>
        <dbReference type="Google" id="ProtNLM"/>
    </source>
</evidence>
<keyword evidence="2" id="KW-0677">Repeat</keyword>
<accession>A0AAP0H6L9</accession>
<name>A0AAP0H6L9_9ASTR</name>
<dbReference type="Proteomes" id="UP001408789">
    <property type="component" value="Unassembled WGS sequence"/>
</dbReference>
<dbReference type="PANTHER" id="PTHR46128">
    <property type="entry name" value="MITOCHONDRIAL GROUP I INTRON SPLICING FACTOR CCM1"/>
    <property type="match status" value="1"/>
</dbReference>
<dbReference type="EMBL" id="JBCNJP010000007">
    <property type="protein sequence ID" value="KAK9076828.1"/>
    <property type="molecule type" value="Genomic_DNA"/>
</dbReference>
<feature type="repeat" description="PPR" evidence="3">
    <location>
        <begin position="379"/>
        <end position="413"/>
    </location>
</feature>
<dbReference type="AlphaFoldDB" id="A0AAP0H6L9"/>
<feature type="repeat" description="PPR" evidence="3">
    <location>
        <begin position="344"/>
        <end position="378"/>
    </location>
</feature>
<evidence type="ECO:0000313" key="5">
    <source>
        <dbReference type="Proteomes" id="UP001408789"/>
    </source>
</evidence>
<protein>
    <recommendedName>
        <fullName evidence="6">Pentatricopeptide repeat-containing protein</fullName>
    </recommendedName>
</protein>
<dbReference type="NCBIfam" id="TIGR00756">
    <property type="entry name" value="PPR"/>
    <property type="match status" value="12"/>
</dbReference>
<feature type="repeat" description="PPR" evidence="3">
    <location>
        <begin position="790"/>
        <end position="824"/>
    </location>
</feature>
<comment type="caution">
    <text evidence="4">The sequence shown here is derived from an EMBL/GenBank/DDBJ whole genome shotgun (WGS) entry which is preliminary data.</text>
</comment>
<dbReference type="PROSITE" id="PS51375">
    <property type="entry name" value="PPR"/>
    <property type="match status" value="11"/>
</dbReference>
<comment type="similarity">
    <text evidence="1">Belongs to the PPR family. P subfamily.</text>
</comment>
<organism evidence="4 5">
    <name type="scientific">Deinandra increscens subsp. villosa</name>
    <dbReference type="NCBI Taxonomy" id="3103831"/>
    <lineage>
        <taxon>Eukaryota</taxon>
        <taxon>Viridiplantae</taxon>
        <taxon>Streptophyta</taxon>
        <taxon>Embryophyta</taxon>
        <taxon>Tracheophyta</taxon>
        <taxon>Spermatophyta</taxon>
        <taxon>Magnoliopsida</taxon>
        <taxon>eudicotyledons</taxon>
        <taxon>Gunneridae</taxon>
        <taxon>Pentapetalae</taxon>
        <taxon>asterids</taxon>
        <taxon>campanulids</taxon>
        <taxon>Asterales</taxon>
        <taxon>Asteraceae</taxon>
        <taxon>Asteroideae</taxon>
        <taxon>Heliantheae alliance</taxon>
        <taxon>Madieae</taxon>
        <taxon>Madiinae</taxon>
        <taxon>Deinandra</taxon>
    </lineage>
</organism>
<gene>
    <name evidence="4" type="ORF">SSX86_005162</name>
</gene>
<evidence type="ECO:0000256" key="1">
    <source>
        <dbReference type="ARBA" id="ARBA00007626"/>
    </source>
</evidence>
<feature type="repeat" description="PPR" evidence="3">
    <location>
        <begin position="825"/>
        <end position="859"/>
    </location>
</feature>
<sequence>MTLSKLLTSKRSSSSRRHHLPLTSLFKTGFNPTVKDYTDFLLHLFNLQKFRFITHFKSQLNSNLIEGDRISNSIFKHPHFNQHIHEEAPTFLLQNRILDALIQGFCIKEKDPERGFLILQHYFKIDGICPSSFSFCTLIRSFCRQGKMDRVIEVVEMMNDEKLKYPFDNFVISSVVHGFVSIGRPELGVGFYEKCANCGGVEMNVVTYTCVLSAYCRLKRFEKVYDLGYKIDKAGLSFDVVFYGCLVHEYFKVGSMVSALEKDKEMVEKKIERDTVSYTILINGFSKEGLVEKGVGFLYKMKKEGIKPNLITYTTIMLGFCKKGKLEEALNLFKIVEDLGMKVDEFVYATLIDGFCRTCDFDNVFRLLDEMNKKGVHPTIVTYNTIINGLCKSGRTGEAYEISRNLNGDAITYTTLLHGYIKEKDSTGLLTTKKRLEEAEIHMDAIMCNVLIKALFTVGLFEDIDVIYKGMAEMGLAANHVTYCTLIDGYCKFGRIEDALEIFDEFRMTSVDSVACYNCIINGLCKRNMIDIAIQVFLELNERGMPLDPGICQLLLQSILRTMGPTGILDFISKIGNLGQEVFHIICNDALCFLCDEGFSESASDLYTSLRKNGSVLNIMSYNSLLDLLLKDQNLCLTRISLSDFVKEIGIFEPRVSKIILNHLCMKDVQLAIKFLESRNAKTQNLTFSVSFLVKLIKNGRTLDAFKLLMGSKERLPFMDVVDYTIVVDGLCKEGHIGKALEVCTLAKSYGITLNIVTYNSLINGLCHQGCFVEAFRLFDSLEKINVIPSEITYSILIDSLSKEGYLLDAKKFLDRMVLKNLKPNIRVYNSLINGYSKLGSLPEVLKIVDDLDRKGIKPDECTVSVVVNSFCTSGNMEGALGYYFDSKLNGFLPDLLGFFYLIRGLCSKGRMEESRSVLRDMLQTEKIVDLLKKIDTKDETESVDHFLVSLCDQGSIREAIMILDEIVPILFPVAKKVVKRELRDVGSEPLISNHEDDLAHDDFDAYYSLLESLCSRGDLKKANKVAKLLTGFDGG</sequence>
<dbReference type="InterPro" id="IPR011990">
    <property type="entry name" value="TPR-like_helical_dom_sf"/>
</dbReference>
<proteinExistence type="inferred from homology"/>
<dbReference type="InterPro" id="IPR002885">
    <property type="entry name" value="PPR_rpt"/>
</dbReference>
<evidence type="ECO:0000256" key="2">
    <source>
        <dbReference type="ARBA" id="ARBA00022737"/>
    </source>
</evidence>
<dbReference type="Pfam" id="PF01535">
    <property type="entry name" value="PPR"/>
    <property type="match status" value="2"/>
</dbReference>
<feature type="repeat" description="PPR" evidence="3">
    <location>
        <begin position="755"/>
        <end position="789"/>
    </location>
</feature>
<feature type="repeat" description="PPR" evidence="3">
    <location>
        <begin position="131"/>
        <end position="165"/>
    </location>
</feature>
<dbReference type="InterPro" id="IPR050872">
    <property type="entry name" value="PPR_P_subfamily"/>
</dbReference>
<keyword evidence="5" id="KW-1185">Reference proteome</keyword>
<dbReference type="Pfam" id="PF12854">
    <property type="entry name" value="PPR_1"/>
    <property type="match status" value="4"/>
</dbReference>
<dbReference type="Gene3D" id="1.25.40.10">
    <property type="entry name" value="Tetratricopeptide repeat domain"/>
    <property type="match status" value="8"/>
</dbReference>
<feature type="repeat" description="PPR" evidence="3">
    <location>
        <begin position="204"/>
        <end position="238"/>
    </location>
</feature>
<feature type="repeat" description="PPR" evidence="3">
    <location>
        <begin position="479"/>
        <end position="513"/>
    </location>
</feature>
<dbReference type="Pfam" id="PF13812">
    <property type="entry name" value="PPR_3"/>
    <property type="match status" value="1"/>
</dbReference>